<dbReference type="OrthoDB" id="977218at2"/>
<proteinExistence type="predicted"/>
<evidence type="ECO:0000313" key="2">
    <source>
        <dbReference type="Proteomes" id="UP000293300"/>
    </source>
</evidence>
<dbReference type="AlphaFoldDB" id="A0A4Q9YZ73"/>
<comment type="caution">
    <text evidence="1">The sequence shown here is derived from an EMBL/GenBank/DDBJ whole genome shotgun (WGS) entry which is preliminary data.</text>
</comment>
<evidence type="ECO:0000313" key="1">
    <source>
        <dbReference type="EMBL" id="TBX69253.1"/>
    </source>
</evidence>
<dbReference type="SUPFAM" id="SSF53756">
    <property type="entry name" value="UDP-Glycosyltransferase/glycogen phosphorylase"/>
    <property type="match status" value="1"/>
</dbReference>
<dbReference type="GO" id="GO:0016740">
    <property type="term" value="F:transferase activity"/>
    <property type="evidence" value="ECO:0007669"/>
    <property type="project" value="UniProtKB-KW"/>
</dbReference>
<sequence length="411" mass="47717">MKILVISESINVEDSSGSKVNVALISNLQKAGFQLKVLHYTHQEIQLEGIECVWLKENKISINYLLSRAVRVFQRHTKIYINTHLEKIFGFSFTHTNDTHSIKKGIKKHLDFNPDLVLTLSKGSSFRPHRALLQLPELHTKWMAYIHDPYPFHMYPRPYNWVEKSYEVKEAFVLAITQKSAHLAFPSLLLKEWMESYFPEVAHKSVIIPHQIKTETQAAPLPDFFIRNEFSLLHAGNLLRQRNPKFLIEGFLRFLDNHSSARSEAKLYLIGNHSCHESVLQPYLNHPNIIIKDYLEYKTVQSLEKEVSVNIILEAVSEISPFLPGKFPNCVVANKPILILGPYYSEVKRLLGNQYPYWSEANDVEAIEKNISDLYAIWKNNPEELRLNRQDLIDYSTEINLKQTLNNILLK</sequence>
<dbReference type="RefSeq" id="WP_131476027.1">
    <property type="nucleotide sequence ID" value="NZ_SJPE01000007.1"/>
</dbReference>
<dbReference type="Proteomes" id="UP000293300">
    <property type="component" value="Unassembled WGS sequence"/>
</dbReference>
<keyword evidence="1" id="KW-0808">Transferase</keyword>
<gene>
    <name evidence="1" type="ORF">EZL74_07720</name>
</gene>
<name>A0A4Q9YZ73_9FLAO</name>
<organism evidence="1 2">
    <name type="scientific">Flavobacterium silvisoli</name>
    <dbReference type="NCBI Taxonomy" id="2529433"/>
    <lineage>
        <taxon>Bacteria</taxon>
        <taxon>Pseudomonadati</taxon>
        <taxon>Bacteroidota</taxon>
        <taxon>Flavobacteriia</taxon>
        <taxon>Flavobacteriales</taxon>
        <taxon>Flavobacteriaceae</taxon>
        <taxon>Flavobacterium</taxon>
    </lineage>
</organism>
<accession>A0A4Q9YZ73</accession>
<protein>
    <submittedName>
        <fullName evidence="1">UDP-glycosyltransferase</fullName>
    </submittedName>
</protein>
<dbReference type="EMBL" id="SJPE01000007">
    <property type="protein sequence ID" value="TBX69253.1"/>
    <property type="molecule type" value="Genomic_DNA"/>
</dbReference>
<keyword evidence="2" id="KW-1185">Reference proteome</keyword>
<reference evidence="1 2" key="1">
    <citation type="submission" date="2019-02" db="EMBL/GenBank/DDBJ databases">
        <title>Flavobacterium sp. RD-2-33 isolated from forest soil.</title>
        <authorList>
            <person name="Chaudhary D.K."/>
        </authorList>
    </citation>
    <scope>NUCLEOTIDE SEQUENCE [LARGE SCALE GENOMIC DNA]</scope>
    <source>
        <strain evidence="1 2">RD-2-33</strain>
    </source>
</reference>